<gene>
    <name evidence="1" type="ORF">F6515_15930</name>
</gene>
<reference evidence="1 2" key="1">
    <citation type="submission" date="2019-09" db="EMBL/GenBank/DDBJ databases">
        <authorList>
            <consortium name="PulseNet: The National Subtyping Network for Foodborne Disease Surveillance"/>
            <person name="Tarr C.L."/>
            <person name="Trees E."/>
            <person name="Katz L.S."/>
            <person name="Carleton-Romer H.A."/>
            <person name="Stroika S."/>
            <person name="Kucerova Z."/>
            <person name="Roache K.F."/>
            <person name="Sabol A.L."/>
            <person name="Besser J."/>
            <person name="Gerner-Smidt P."/>
        </authorList>
    </citation>
    <scope>NUCLEOTIDE SEQUENCE [LARGE SCALE GENOMIC DNA]</scope>
    <source>
        <strain evidence="1 2">PNUSAL005692</strain>
    </source>
</reference>
<evidence type="ECO:0000313" key="2">
    <source>
        <dbReference type="Proteomes" id="UP000489121"/>
    </source>
</evidence>
<organism evidence="1 2">
    <name type="scientific">Listeria monocytogenes</name>
    <dbReference type="NCBI Taxonomy" id="1639"/>
    <lineage>
        <taxon>Bacteria</taxon>
        <taxon>Bacillati</taxon>
        <taxon>Bacillota</taxon>
        <taxon>Bacilli</taxon>
        <taxon>Bacillales</taxon>
        <taxon>Listeriaceae</taxon>
        <taxon>Listeria</taxon>
    </lineage>
</organism>
<accession>A0AAD2MJ67</accession>
<protein>
    <submittedName>
        <fullName evidence="1">Uncharacterized protein</fullName>
    </submittedName>
</protein>
<comment type="caution">
    <text evidence="1">The sequence shown here is derived from an EMBL/GenBank/DDBJ whole genome shotgun (WGS) entry which is preliminary data.</text>
</comment>
<proteinExistence type="predicted"/>
<dbReference type="EMBL" id="AALGDA010000118">
    <property type="protein sequence ID" value="ECY9784466.1"/>
    <property type="molecule type" value="Genomic_DNA"/>
</dbReference>
<dbReference type="Proteomes" id="UP000489121">
    <property type="component" value="Unassembled WGS sequence"/>
</dbReference>
<evidence type="ECO:0000313" key="1">
    <source>
        <dbReference type="EMBL" id="ECY9784466.1"/>
    </source>
</evidence>
<dbReference type="AlphaFoldDB" id="A0AAD2MJ67"/>
<sequence length="61" mass="7192">MKNRLEAIVKKEQFITSQIGRKKLEDVMNALEELEEAYRLPPSLLKDIANYYQLAKRLPFP</sequence>
<dbReference type="RefSeq" id="WP_003725144.1">
    <property type="nucleotide sequence ID" value="NC_021827.1"/>
</dbReference>
<name>A0AAD2MJ67_LISMN</name>